<dbReference type="AlphaFoldDB" id="A0AAP2UPF4"/>
<reference evidence="2" key="1">
    <citation type="journal article" date="2022" name="Clin. Infect. Dis.">
        <title>Association between Clostridium innocuum and antibiotic-associated diarrhea in adults and children: A cross-sectional study and comparative genomics analysis.</title>
        <authorList>
            <person name="Cherny K.E."/>
            <person name="Muscat E.B."/>
            <person name="Balaji A."/>
            <person name="Mukherjee J."/>
            <person name="Ozer E.A."/>
            <person name="Angarone M.P."/>
            <person name="Hauser A.R."/>
            <person name="Sichel J.S."/>
            <person name="Amponsah E."/>
            <person name="Kociolek L.K."/>
        </authorList>
    </citation>
    <scope>NUCLEOTIDE SEQUENCE</scope>
    <source>
        <strain evidence="2">NU1-AC-029v</strain>
    </source>
</reference>
<dbReference type="PROSITE" id="PS51094">
    <property type="entry name" value="PTS_EIIA_TYPE_2"/>
    <property type="match status" value="1"/>
</dbReference>
<gene>
    <name evidence="2" type="ORF">MKC95_14820</name>
</gene>
<dbReference type="SUPFAM" id="SSF55804">
    <property type="entry name" value="Phoshotransferase/anion transport protein"/>
    <property type="match status" value="1"/>
</dbReference>
<dbReference type="InterPro" id="IPR016152">
    <property type="entry name" value="PTrfase/Anion_transptr"/>
</dbReference>
<dbReference type="Pfam" id="PF00359">
    <property type="entry name" value="PTS_EIIA_2"/>
    <property type="match status" value="1"/>
</dbReference>
<comment type="caution">
    <text evidence="2">The sequence shown here is derived from an EMBL/GenBank/DDBJ whole genome shotgun (WGS) entry which is preliminary data.</text>
</comment>
<dbReference type="InterPro" id="IPR051541">
    <property type="entry name" value="PTS_SugarTrans_NitroReg"/>
</dbReference>
<name>A0AAP2UPF4_CLOIN</name>
<sequence length="164" mass="18958">MKLLDQEIQIVRECILPHYAAQQKEDIIQELSKRMKERNLVNADFQEAVLKREQKYPTGLLIGKRNIAIPHTEPQYVKVPCIGIATLKKSVAFHRMDACDELVDVDVVLLLALNQAHAHMEMLSRIILMCQDEAFIEELMRAEQETDIEQIVRERLEGGKQHES</sequence>
<accession>A0AAP2UPF4</accession>
<protein>
    <submittedName>
        <fullName evidence="2">PTS sugar transporter subunit IIA</fullName>
    </submittedName>
</protein>
<evidence type="ECO:0000259" key="1">
    <source>
        <dbReference type="PROSITE" id="PS51094"/>
    </source>
</evidence>
<dbReference type="EMBL" id="JAKTMA010000027">
    <property type="protein sequence ID" value="MCR0234045.1"/>
    <property type="molecule type" value="Genomic_DNA"/>
</dbReference>
<evidence type="ECO:0000313" key="2">
    <source>
        <dbReference type="EMBL" id="MCR0234045.1"/>
    </source>
</evidence>
<dbReference type="RefSeq" id="WP_227761272.1">
    <property type="nucleotide sequence ID" value="NZ_CABHIW010000002.1"/>
</dbReference>
<keyword evidence="2" id="KW-0813">Transport</keyword>
<keyword evidence="2" id="KW-0762">Sugar transport</keyword>
<feature type="domain" description="PTS EIIA type-2" evidence="1">
    <location>
        <begin position="8"/>
        <end position="155"/>
    </location>
</feature>
<evidence type="ECO:0000313" key="3">
    <source>
        <dbReference type="Proteomes" id="UP001203972"/>
    </source>
</evidence>
<dbReference type="Proteomes" id="UP001203972">
    <property type="component" value="Unassembled WGS sequence"/>
</dbReference>
<dbReference type="PANTHER" id="PTHR47738:SF3">
    <property type="entry name" value="PHOSPHOTRANSFERASE SYSTEM MANNITOL_FRUCTOSE-SPECIFIC IIA DOMAIN CONTAINING PROTEIN"/>
    <property type="match status" value="1"/>
</dbReference>
<organism evidence="2 3">
    <name type="scientific">Clostridium innocuum</name>
    <dbReference type="NCBI Taxonomy" id="1522"/>
    <lineage>
        <taxon>Bacteria</taxon>
        <taxon>Bacillati</taxon>
        <taxon>Bacillota</taxon>
        <taxon>Clostridia</taxon>
        <taxon>Eubacteriales</taxon>
        <taxon>Clostridiaceae</taxon>
        <taxon>Clostridium</taxon>
    </lineage>
</organism>
<dbReference type="InterPro" id="IPR002178">
    <property type="entry name" value="PTS_EIIA_type-2_dom"/>
</dbReference>
<proteinExistence type="predicted"/>
<dbReference type="Gene3D" id="3.40.930.10">
    <property type="entry name" value="Mannitol-specific EII, Chain A"/>
    <property type="match status" value="1"/>
</dbReference>
<dbReference type="PANTHER" id="PTHR47738">
    <property type="entry name" value="PTS SYSTEM FRUCTOSE-LIKE EIIA COMPONENT-RELATED"/>
    <property type="match status" value="1"/>
</dbReference>